<keyword evidence="6" id="KW-0418">Kinase</keyword>
<gene>
    <name evidence="12" type="ORF">BRENAR_LOCUS1879</name>
</gene>
<proteinExistence type="inferred from homology"/>
<dbReference type="GO" id="GO:0005789">
    <property type="term" value="C:endoplasmic reticulum membrane"/>
    <property type="evidence" value="ECO:0007669"/>
    <property type="project" value="UniProtKB-SubCell"/>
</dbReference>
<feature type="compositionally biased region" description="Basic and acidic residues" evidence="10">
    <location>
        <begin position="34"/>
        <end position="48"/>
    </location>
</feature>
<evidence type="ECO:0000256" key="11">
    <source>
        <dbReference type="SAM" id="Phobius"/>
    </source>
</evidence>
<evidence type="ECO:0000313" key="13">
    <source>
        <dbReference type="Proteomes" id="UP000290900"/>
    </source>
</evidence>
<feature type="transmembrane region" description="Helical" evidence="11">
    <location>
        <begin position="319"/>
        <end position="344"/>
    </location>
</feature>
<dbReference type="GO" id="GO:0043048">
    <property type="term" value="P:dolichyl monophosphate biosynthetic process"/>
    <property type="evidence" value="ECO:0007669"/>
    <property type="project" value="TreeGrafter"/>
</dbReference>
<evidence type="ECO:0000256" key="7">
    <source>
        <dbReference type="ARBA" id="ARBA00022824"/>
    </source>
</evidence>
<feature type="transmembrane region" description="Helical" evidence="11">
    <location>
        <begin position="229"/>
        <end position="248"/>
    </location>
</feature>
<dbReference type="Proteomes" id="UP000290900">
    <property type="component" value="Unassembled WGS sequence"/>
</dbReference>
<feature type="transmembrane region" description="Helical" evidence="11">
    <location>
        <begin position="459"/>
        <end position="478"/>
    </location>
</feature>
<keyword evidence="8 11" id="KW-1133">Transmembrane helix</keyword>
<dbReference type="AlphaFoldDB" id="A0A448YJM1"/>
<comment type="similarity">
    <text evidence="2">Belongs to the polyprenol kinase family.</text>
</comment>
<dbReference type="FunCoup" id="A0A448YJM1">
    <property type="interactions" value="91"/>
</dbReference>
<name>A0A448YJM1_BRENA</name>
<evidence type="ECO:0000256" key="10">
    <source>
        <dbReference type="SAM" id="MobiDB-lite"/>
    </source>
</evidence>
<keyword evidence="9 11" id="KW-0472">Membrane</keyword>
<feature type="region of interest" description="Disordered" evidence="10">
    <location>
        <begin position="1"/>
        <end position="59"/>
    </location>
</feature>
<sequence>MAKKIKRKDAATTVSRRTPRSHKKELNFEDPEEDDKKNKVEELEKEEKTEEDAESSGEQSAWEYYMDRIEDSVTFPNVFQLALIFFLANMVFLLYTQGKDDLRQKNDVKDTTEEDQGDPLWPIVTGGLAGGAAFLQLIVVCYSSYKNYTGRLAATEDEDEKEAIEKPQLPEFGYIYAIFAPLAVSLIKYPAKIAAIAPCIAQVPYLNPMVKVVVSFVTMYQIGIESKDATFFEIALSPLVLAASYFLLEHFLKESLSITERTLFSYLAVALLVFVDDNSDVSLVIFQKLFMAFGAGLGLAACLGDIYRSQTPGSIAQKAVLTVIYVVFFGNSIVLSYKFLYPILGQAPWTWIVDYIRTDPQKLAIFKLWATSSAVFVPSILTFAKYIPFELRRKVWHFAIFAALAYPIIIEPQLTSLALVGLFGVFCLVELARAYDLPPFGGFLRKILAPFEDKKDSKGPFVLSYLLLVLGVAVPLWLNNCSVGGSSVIGLITLGLGDSLASLIGKAVGKIYWPETSKTAEGSFFFLISTALALYGYQTQEKVGYDDYAILITSFITAALEGNLQINDNLLVPVMGWISLEVLQRARY</sequence>
<comment type="subcellular location">
    <subcellularLocation>
        <location evidence="1">Endoplasmic reticulum membrane</location>
        <topology evidence="1">Multi-pass membrane protein</topology>
    </subcellularLocation>
</comment>
<reference evidence="12 13" key="1">
    <citation type="submission" date="2018-12" db="EMBL/GenBank/DDBJ databases">
        <authorList>
            <person name="Tiukova I."/>
            <person name="Dainat J."/>
        </authorList>
    </citation>
    <scope>NUCLEOTIDE SEQUENCE [LARGE SCALE GENOMIC DNA]</scope>
</reference>
<dbReference type="OrthoDB" id="377083at2759"/>
<evidence type="ECO:0000256" key="4">
    <source>
        <dbReference type="ARBA" id="ARBA00022679"/>
    </source>
</evidence>
<evidence type="ECO:0000256" key="2">
    <source>
        <dbReference type="ARBA" id="ARBA00010794"/>
    </source>
</evidence>
<evidence type="ECO:0000256" key="1">
    <source>
        <dbReference type="ARBA" id="ARBA00004477"/>
    </source>
</evidence>
<evidence type="ECO:0000256" key="9">
    <source>
        <dbReference type="ARBA" id="ARBA00023136"/>
    </source>
</evidence>
<organism evidence="12 13">
    <name type="scientific">Brettanomyces naardenensis</name>
    <name type="common">Yeast</name>
    <dbReference type="NCBI Taxonomy" id="13370"/>
    <lineage>
        <taxon>Eukaryota</taxon>
        <taxon>Fungi</taxon>
        <taxon>Dikarya</taxon>
        <taxon>Ascomycota</taxon>
        <taxon>Saccharomycotina</taxon>
        <taxon>Pichiomycetes</taxon>
        <taxon>Pichiales</taxon>
        <taxon>Pichiaceae</taxon>
        <taxon>Brettanomyces</taxon>
    </lineage>
</organism>
<feature type="transmembrane region" description="Helical" evidence="11">
    <location>
        <begin position="364"/>
        <end position="383"/>
    </location>
</feature>
<feature type="transmembrane region" description="Helical" evidence="11">
    <location>
        <begin position="78"/>
        <end position="98"/>
    </location>
</feature>
<feature type="transmembrane region" description="Helical" evidence="11">
    <location>
        <begin position="520"/>
        <end position="537"/>
    </location>
</feature>
<keyword evidence="5 11" id="KW-0812">Transmembrane</keyword>
<keyword evidence="7" id="KW-0256">Endoplasmic reticulum</keyword>
<evidence type="ECO:0000313" key="12">
    <source>
        <dbReference type="EMBL" id="VEU21144.1"/>
    </source>
</evidence>
<evidence type="ECO:0000256" key="6">
    <source>
        <dbReference type="ARBA" id="ARBA00022777"/>
    </source>
</evidence>
<keyword evidence="4" id="KW-0808">Transferase</keyword>
<feature type="transmembrane region" description="Helical" evidence="11">
    <location>
        <begin position="119"/>
        <end position="145"/>
    </location>
</feature>
<dbReference type="InParanoid" id="A0A448YJM1"/>
<dbReference type="PANTHER" id="PTHR13205:SF15">
    <property type="entry name" value="DOLICHOL KINASE"/>
    <property type="match status" value="1"/>
</dbReference>
<dbReference type="EMBL" id="CAACVR010000010">
    <property type="protein sequence ID" value="VEU21144.1"/>
    <property type="molecule type" value="Genomic_DNA"/>
</dbReference>
<dbReference type="EC" id="2.7.1.108" evidence="3"/>
<dbReference type="PANTHER" id="PTHR13205">
    <property type="entry name" value="TRANSMEMBRANE PROTEIN 15-RELATED"/>
    <property type="match status" value="1"/>
</dbReference>
<accession>A0A448YJM1</accession>
<dbReference type="GO" id="GO:0004168">
    <property type="term" value="F:dolichol kinase activity"/>
    <property type="evidence" value="ECO:0007669"/>
    <property type="project" value="UniProtKB-EC"/>
</dbReference>
<feature type="transmembrane region" description="Helical" evidence="11">
    <location>
        <begin position="484"/>
        <end position="508"/>
    </location>
</feature>
<dbReference type="InterPro" id="IPR032974">
    <property type="entry name" value="Polypren_kinase"/>
</dbReference>
<evidence type="ECO:0000256" key="5">
    <source>
        <dbReference type="ARBA" id="ARBA00022692"/>
    </source>
</evidence>
<keyword evidence="13" id="KW-1185">Reference proteome</keyword>
<evidence type="ECO:0000256" key="3">
    <source>
        <dbReference type="ARBA" id="ARBA00012132"/>
    </source>
</evidence>
<feature type="transmembrane region" description="Helical" evidence="11">
    <location>
        <begin position="281"/>
        <end position="307"/>
    </location>
</feature>
<protein>
    <recommendedName>
        <fullName evidence="3">dolichol kinase</fullName>
        <ecNumber evidence="3">2.7.1.108</ecNumber>
    </recommendedName>
</protein>
<dbReference type="STRING" id="13370.A0A448YJM1"/>
<evidence type="ECO:0000256" key="8">
    <source>
        <dbReference type="ARBA" id="ARBA00022989"/>
    </source>
</evidence>